<feature type="chain" id="PRO_5033040103" description="PepSY domain-containing protein" evidence="1">
    <location>
        <begin position="23"/>
        <end position="98"/>
    </location>
</feature>
<keyword evidence="1" id="KW-0732">Signal</keyword>
<reference evidence="2 3" key="1">
    <citation type="submission" date="2020-12" db="EMBL/GenBank/DDBJ databases">
        <authorList>
            <person name="Shan Y."/>
        </authorList>
    </citation>
    <scope>NUCLEOTIDE SEQUENCE [LARGE SCALE GENOMIC DNA]</scope>
    <source>
        <strain evidence="3">csc3.9</strain>
    </source>
</reference>
<dbReference type="KEGG" id="snan:I6N98_12400"/>
<organism evidence="2 3">
    <name type="scientific">Spongiibacter nanhainus</name>
    <dbReference type="NCBI Taxonomy" id="2794344"/>
    <lineage>
        <taxon>Bacteria</taxon>
        <taxon>Pseudomonadati</taxon>
        <taxon>Pseudomonadota</taxon>
        <taxon>Gammaproteobacteria</taxon>
        <taxon>Cellvibrionales</taxon>
        <taxon>Spongiibacteraceae</taxon>
        <taxon>Spongiibacter</taxon>
    </lineage>
</organism>
<sequence>MSIARWTLAVLAAGFLVAPTFAAPPHSLPPGLEKKAARGDLPPGWQKKLAVGHRLDRDVYHHAQVIHTSRDRDIVTVQIEDRRLRLLAETLEIIDILN</sequence>
<dbReference type="EMBL" id="CP066167">
    <property type="protein sequence ID" value="QQD17163.1"/>
    <property type="molecule type" value="Genomic_DNA"/>
</dbReference>
<dbReference type="AlphaFoldDB" id="A0A7T4UP08"/>
<name>A0A7T4UP08_9GAMM</name>
<dbReference type="RefSeq" id="WP_198568665.1">
    <property type="nucleotide sequence ID" value="NZ_CP066167.1"/>
</dbReference>
<proteinExistence type="predicted"/>
<keyword evidence="3" id="KW-1185">Reference proteome</keyword>
<accession>A0A7T4UP08</accession>
<evidence type="ECO:0000313" key="3">
    <source>
        <dbReference type="Proteomes" id="UP000596063"/>
    </source>
</evidence>
<evidence type="ECO:0000313" key="2">
    <source>
        <dbReference type="EMBL" id="QQD17163.1"/>
    </source>
</evidence>
<protein>
    <recommendedName>
        <fullName evidence="4">PepSY domain-containing protein</fullName>
    </recommendedName>
</protein>
<evidence type="ECO:0000256" key="1">
    <source>
        <dbReference type="SAM" id="SignalP"/>
    </source>
</evidence>
<feature type="signal peptide" evidence="1">
    <location>
        <begin position="1"/>
        <end position="22"/>
    </location>
</feature>
<gene>
    <name evidence="2" type="ORF">I6N98_12400</name>
</gene>
<dbReference type="Gene3D" id="3.10.450.160">
    <property type="entry name" value="inner membrane protein cigr"/>
    <property type="match status" value="1"/>
</dbReference>
<dbReference type="Proteomes" id="UP000596063">
    <property type="component" value="Chromosome"/>
</dbReference>
<evidence type="ECO:0008006" key="4">
    <source>
        <dbReference type="Google" id="ProtNLM"/>
    </source>
</evidence>